<reference evidence="1 2" key="1">
    <citation type="submission" date="2019-09" db="EMBL/GenBank/DDBJ databases">
        <authorList>
            <consortium name="PulseNet: The National Subtyping Network for Foodborne Disease Surveillance"/>
            <person name="Tarr C.L."/>
            <person name="Trees E."/>
            <person name="Katz L.S."/>
            <person name="Carleton-Romer H.A."/>
            <person name="Stroika S."/>
            <person name="Kucerova Z."/>
            <person name="Roache K.F."/>
            <person name="Sabol A.L."/>
            <person name="Besser J."/>
            <person name="Gerner-Smidt P."/>
        </authorList>
    </citation>
    <scope>NUCLEOTIDE SEQUENCE [LARGE SCALE GENOMIC DNA]</scope>
    <source>
        <strain evidence="1 2">PNUSAC011760</strain>
    </source>
</reference>
<dbReference type="PANTHER" id="PTHR38474:SF1">
    <property type="entry name" value="SLR0299 PROTEIN"/>
    <property type="match status" value="1"/>
</dbReference>
<evidence type="ECO:0008006" key="3">
    <source>
        <dbReference type="Google" id="ProtNLM"/>
    </source>
</evidence>
<dbReference type="SUPFAM" id="SSF52777">
    <property type="entry name" value="CoA-dependent acyltransferases"/>
    <property type="match status" value="1"/>
</dbReference>
<dbReference type="InterPro" id="IPR023213">
    <property type="entry name" value="CAT-like_dom_sf"/>
</dbReference>
<name>A0A698G0B5_CAMLA</name>
<dbReference type="PANTHER" id="PTHR38474">
    <property type="entry name" value="SLR0299 PROTEIN"/>
    <property type="match status" value="1"/>
</dbReference>
<dbReference type="GO" id="GO:0008811">
    <property type="term" value="F:chloramphenicol O-acetyltransferase activity"/>
    <property type="evidence" value="ECO:0007669"/>
    <property type="project" value="InterPro"/>
</dbReference>
<dbReference type="AlphaFoldDB" id="A0A698G0B5"/>
<dbReference type="EMBL" id="AAKYAN010000011">
    <property type="protein sequence ID" value="ECW8954935.1"/>
    <property type="molecule type" value="Genomic_DNA"/>
</dbReference>
<evidence type="ECO:0000313" key="1">
    <source>
        <dbReference type="EMBL" id="ECW8954935.1"/>
    </source>
</evidence>
<dbReference type="InterPro" id="IPR001707">
    <property type="entry name" value="Cmp_AcTrfase"/>
</dbReference>
<gene>
    <name evidence="1" type="ORF">F5R70_05790</name>
</gene>
<dbReference type="Gene3D" id="3.30.559.10">
    <property type="entry name" value="Chloramphenicol acetyltransferase-like domain"/>
    <property type="match status" value="1"/>
</dbReference>
<dbReference type="Pfam" id="PF00302">
    <property type="entry name" value="CAT"/>
    <property type="match status" value="1"/>
</dbReference>
<organism evidence="1 2">
    <name type="scientific">Campylobacter lari</name>
    <dbReference type="NCBI Taxonomy" id="201"/>
    <lineage>
        <taxon>Bacteria</taxon>
        <taxon>Pseudomonadati</taxon>
        <taxon>Campylobacterota</taxon>
        <taxon>Epsilonproteobacteria</taxon>
        <taxon>Campylobacterales</taxon>
        <taxon>Campylobacteraceae</taxon>
        <taxon>Campylobacter</taxon>
    </lineage>
</organism>
<protein>
    <recommendedName>
        <fullName evidence="3">Chloramphenicol acetyltransferase</fullName>
    </recommendedName>
</protein>
<comment type="caution">
    <text evidence="1">The sequence shown here is derived from an EMBL/GenBank/DDBJ whole genome shotgun (WGS) entry which is preliminary data.</text>
</comment>
<evidence type="ECO:0000313" key="2">
    <source>
        <dbReference type="Proteomes" id="UP000440714"/>
    </source>
</evidence>
<sequence length="57" mass="6682">MLAKKEQYFFPIITSGKIIKENKKILIPFSINVNHASNDAYHIYLFLEKLQENLNSL</sequence>
<dbReference type="Proteomes" id="UP000440714">
    <property type="component" value="Unassembled WGS sequence"/>
</dbReference>
<accession>A0A698G0B5</accession>
<proteinExistence type="predicted"/>